<dbReference type="InterPro" id="IPR035655">
    <property type="entry name" value="U5-116kDa_C"/>
</dbReference>
<reference evidence="10" key="1">
    <citation type="submission" date="2021-06" db="EMBL/GenBank/DDBJ databases">
        <title>Genome Sequence of Mortierella hyaline Strain SCG-10, a Cold-Adapted, Nitrate-Reducing Fungus Isolated from Soil in Minnesota, USA.</title>
        <authorList>
            <person name="Aldossari N."/>
        </authorList>
    </citation>
    <scope>NUCLEOTIDE SEQUENCE</scope>
    <source>
        <strain evidence="10">SCG-10</strain>
    </source>
</reference>
<dbReference type="Pfam" id="PF00009">
    <property type="entry name" value="GTP_EFTU"/>
    <property type="match status" value="1"/>
</dbReference>
<dbReference type="AlphaFoldDB" id="A0A9P7XRP1"/>
<dbReference type="FunFam" id="2.40.30.10:FF:000029">
    <property type="entry name" value="116 kDa U5 small nuclear ribonucleoprotein component"/>
    <property type="match status" value="1"/>
</dbReference>
<dbReference type="Pfam" id="PF16004">
    <property type="entry name" value="EFTUD2"/>
    <property type="match status" value="1"/>
</dbReference>
<dbReference type="SUPFAM" id="SSF50447">
    <property type="entry name" value="Translation proteins"/>
    <property type="match status" value="1"/>
</dbReference>
<dbReference type="CDD" id="cd04167">
    <property type="entry name" value="Snu114p"/>
    <property type="match status" value="1"/>
</dbReference>
<evidence type="ECO:0000313" key="11">
    <source>
        <dbReference type="Proteomes" id="UP000707451"/>
    </source>
</evidence>
<dbReference type="PROSITE" id="PS51722">
    <property type="entry name" value="G_TR_2"/>
    <property type="match status" value="1"/>
</dbReference>
<dbReference type="GO" id="GO:0003924">
    <property type="term" value="F:GTPase activity"/>
    <property type="evidence" value="ECO:0007669"/>
    <property type="project" value="InterPro"/>
</dbReference>
<proteinExistence type="predicted"/>
<dbReference type="InterPro" id="IPR004161">
    <property type="entry name" value="EFTu-like_2"/>
</dbReference>
<dbReference type="Gene3D" id="3.30.70.870">
    <property type="entry name" value="Elongation Factor G (Translational Gtpase), domain 3"/>
    <property type="match status" value="1"/>
</dbReference>
<keyword evidence="10" id="KW-0687">Ribonucleoprotein</keyword>
<feature type="region of interest" description="Disordered" evidence="8">
    <location>
        <begin position="1"/>
        <end position="66"/>
    </location>
</feature>
<dbReference type="Pfam" id="PF00679">
    <property type="entry name" value="EFG_C"/>
    <property type="match status" value="1"/>
</dbReference>
<dbReference type="Proteomes" id="UP000707451">
    <property type="component" value="Unassembled WGS sequence"/>
</dbReference>
<feature type="compositionally biased region" description="Acidic residues" evidence="8">
    <location>
        <begin position="17"/>
        <end position="27"/>
    </location>
</feature>
<dbReference type="NCBIfam" id="TIGR00231">
    <property type="entry name" value="small_GTP"/>
    <property type="match status" value="1"/>
</dbReference>
<dbReference type="PANTHER" id="PTHR42908">
    <property type="entry name" value="TRANSLATION ELONGATION FACTOR-RELATED"/>
    <property type="match status" value="1"/>
</dbReference>
<dbReference type="InterPro" id="IPR020568">
    <property type="entry name" value="Ribosomal_Su5_D2-typ_SF"/>
</dbReference>
<feature type="compositionally biased region" description="Acidic residues" evidence="8">
    <location>
        <begin position="39"/>
        <end position="56"/>
    </location>
</feature>
<evidence type="ECO:0000313" key="10">
    <source>
        <dbReference type="EMBL" id="KAG9065989.1"/>
    </source>
</evidence>
<sequence length="1006" mass="113628">MDESMYDEFGNYLGPDLSDEEEDEEEEHFQQQQQQQLQQDDEDQEMDDDEDVEMQEENVRTSTALSRIGEIPQNQIVLHEDKKYYPTAEEVYGEGVEALVEEEDTQPLTEPIVQPLKTKKFQLEEKDLPTTRFRKQYMYDLMAFPPRVRNVAIVGHLHHGKSSIMDMLVNETHEKNLNIDLQERYTDTHPLERARGVSIKSMPMTLVMQDTKDVSYLLNVIDTPGHVDFIDEVSAALRIADGAVLVVDAVEGVMCNTERIIRHCIQEKVALTLVVNKVDRLILELKLPPTDAYFKLKHTIEEVNTIISQTPGGEGIRLSPELGNVSFASSQMGWCFTLKSFAKLYADSFRKCSHRVFDGLLELGPGVDIDGFAKRLWGDVYFNAETRKFGRNAADSRSKRSFVHFILAPLFKIYGQVVAEDKDTLKSTLSSLGIFLKPKQYNLDVKPVLKLVLDQFFGPPTGFVDMVSQHIKSPTESAAMKVEHIYTGPMDSDLVKAMKACDPNGPLMIHITKLYNSADGEKFDAFGRVMSGTVRAGQRVRVLGEGYTVDDDEDMTVQTVESVSVFESRYRIDTQSVVAGNWVLLGGVDQSITKTATITSTDISEELYIFRPLRFITSAVMKIAIEPVNPSELPKMLEGLRNVNKSYPILITRVEESGEHIVLAPGELYMDSALHDLRKIYSEIDLKVADPVVRFCETVLETSSLKCFAETPNKKNKLTMIAEPLEKKIVDDIEGLKVSTEWTARQLGTYFQENYDWDILAARNIWAFGPDMNGPNILIDDTLPSEVDKGRLKQARDAIRQGFQWGTREGPLCDEPIRSVKFRIIGADLALEPIYRGSGQIIPTARRVCYSSFLMASPRLMEPVYNVEVQAPADCVSAVYTVLARRRGHVLKDIPKAGSPLYTVHAVIPVIESFGFETDLRTHTQGQAFAQQMFDHWQTVPGDPLNKSIVLRPLEPSPMQHLARDFMIKTRRRKGLSEDVSVNKFFDQDMLLNLAQLDSEGFGFDL</sequence>
<keyword evidence="11" id="KW-1185">Reference proteome</keyword>
<comment type="caution">
    <text evidence="10">The sequence shown here is derived from an EMBL/GenBank/DDBJ whole genome shotgun (WGS) entry which is preliminary data.</text>
</comment>
<dbReference type="InterPro" id="IPR005225">
    <property type="entry name" value="Small_GTP-bd"/>
</dbReference>
<evidence type="ECO:0000256" key="2">
    <source>
        <dbReference type="ARBA" id="ARBA00022664"/>
    </source>
</evidence>
<keyword evidence="6" id="KW-0539">Nucleus</keyword>
<gene>
    <name evidence="10" type="primary">EFTUD2</name>
    <name evidence="10" type="ORF">KI688_001204</name>
</gene>
<dbReference type="CDD" id="cd04090">
    <property type="entry name" value="EF2_II_snRNP"/>
    <property type="match status" value="1"/>
</dbReference>
<dbReference type="PANTHER" id="PTHR42908:SF6">
    <property type="entry name" value="116 KDA U5 SMALL NUCLEAR RIBONUCLEOPROTEIN COMPONENT"/>
    <property type="match status" value="1"/>
</dbReference>
<name>A0A9P7XRP1_9FUNG</name>
<dbReference type="EMBL" id="JAHRHY010000010">
    <property type="protein sequence ID" value="KAG9065989.1"/>
    <property type="molecule type" value="Genomic_DNA"/>
</dbReference>
<dbReference type="GO" id="GO:0000974">
    <property type="term" value="C:Prp19 complex"/>
    <property type="evidence" value="ECO:0007669"/>
    <property type="project" value="UniProtKB-ARBA"/>
</dbReference>
<dbReference type="FunFam" id="3.90.1430.10:FF:000001">
    <property type="entry name" value="116 kDa U5 small nuclear ribonucleoprotein component"/>
    <property type="match status" value="1"/>
</dbReference>
<dbReference type="CDD" id="cd04098">
    <property type="entry name" value="eEF2_C_snRNP"/>
    <property type="match status" value="1"/>
</dbReference>
<dbReference type="InterPro" id="IPR005517">
    <property type="entry name" value="Transl_elong_EFG/EF2_IV"/>
</dbReference>
<feature type="domain" description="Tr-type G" evidence="9">
    <location>
        <begin position="146"/>
        <end position="368"/>
    </location>
</feature>
<dbReference type="InterPro" id="IPR035647">
    <property type="entry name" value="EFG_III/V"/>
</dbReference>
<dbReference type="SUPFAM" id="SSF54980">
    <property type="entry name" value="EF-G C-terminal domain-like"/>
    <property type="match status" value="2"/>
</dbReference>
<dbReference type="SMART" id="SM00838">
    <property type="entry name" value="EFG_C"/>
    <property type="match status" value="1"/>
</dbReference>
<dbReference type="PRINTS" id="PR00315">
    <property type="entry name" value="ELONGATNFCT"/>
</dbReference>
<dbReference type="Gene3D" id="3.90.1430.10">
    <property type="entry name" value="Yeast translation eEF2 (G' domain)"/>
    <property type="match status" value="1"/>
</dbReference>
<evidence type="ECO:0000256" key="5">
    <source>
        <dbReference type="ARBA" id="ARBA00023187"/>
    </source>
</evidence>
<dbReference type="GO" id="GO:0005829">
    <property type="term" value="C:cytosol"/>
    <property type="evidence" value="ECO:0007669"/>
    <property type="project" value="TreeGrafter"/>
</dbReference>
<dbReference type="InterPro" id="IPR044121">
    <property type="entry name" value="Snu114_GTP-bd"/>
</dbReference>
<dbReference type="Pfam" id="PF03144">
    <property type="entry name" value="GTP_EFTU_D2"/>
    <property type="match status" value="1"/>
</dbReference>
<evidence type="ECO:0000256" key="6">
    <source>
        <dbReference type="ARBA" id="ARBA00023242"/>
    </source>
</evidence>
<dbReference type="InterPro" id="IPR027417">
    <property type="entry name" value="P-loop_NTPase"/>
</dbReference>
<comment type="subcellular location">
    <subcellularLocation>
        <location evidence="1">Nucleus</location>
    </subcellularLocation>
</comment>
<dbReference type="GO" id="GO:0030623">
    <property type="term" value="F:U5 snRNA binding"/>
    <property type="evidence" value="ECO:0007669"/>
    <property type="project" value="TreeGrafter"/>
</dbReference>
<evidence type="ECO:0000256" key="7">
    <source>
        <dbReference type="ARBA" id="ARBA00055641"/>
    </source>
</evidence>
<dbReference type="InterPro" id="IPR014721">
    <property type="entry name" value="Ribsml_uS5_D2-typ_fold_subgr"/>
</dbReference>
<dbReference type="GO" id="GO:0046540">
    <property type="term" value="C:U4/U6 x U5 tri-snRNP complex"/>
    <property type="evidence" value="ECO:0007669"/>
    <property type="project" value="TreeGrafter"/>
</dbReference>
<dbReference type="OrthoDB" id="364892at2759"/>
<dbReference type="SMART" id="SM00889">
    <property type="entry name" value="EFG_IV"/>
    <property type="match status" value="1"/>
</dbReference>
<dbReference type="Pfam" id="PF03764">
    <property type="entry name" value="EFG_IV"/>
    <property type="match status" value="1"/>
</dbReference>
<evidence type="ECO:0000259" key="9">
    <source>
        <dbReference type="PROSITE" id="PS51722"/>
    </source>
</evidence>
<evidence type="ECO:0000256" key="1">
    <source>
        <dbReference type="ARBA" id="ARBA00004123"/>
    </source>
</evidence>
<dbReference type="FunFam" id="3.40.50.300:FF:000646">
    <property type="entry name" value="U5 small nuclear ribonucleoprotein component"/>
    <property type="match status" value="1"/>
</dbReference>
<dbReference type="CDD" id="cd01683">
    <property type="entry name" value="EF2_IV_snRNP"/>
    <property type="match status" value="1"/>
</dbReference>
<dbReference type="SUPFAM" id="SSF54211">
    <property type="entry name" value="Ribosomal protein S5 domain 2-like"/>
    <property type="match status" value="1"/>
</dbReference>
<keyword evidence="5" id="KW-0508">mRNA splicing</keyword>
<dbReference type="FunFam" id="3.30.230.10:FF:000009">
    <property type="entry name" value="116 kDa U5 small nuclear ribonucleoprotein component"/>
    <property type="match status" value="1"/>
</dbReference>
<dbReference type="Gene3D" id="3.30.70.240">
    <property type="match status" value="1"/>
</dbReference>
<keyword evidence="3" id="KW-0547">Nucleotide-binding</keyword>
<dbReference type="Gene3D" id="3.30.230.10">
    <property type="match status" value="1"/>
</dbReference>
<evidence type="ECO:0000256" key="4">
    <source>
        <dbReference type="ARBA" id="ARBA00023134"/>
    </source>
</evidence>
<dbReference type="InterPro" id="IPR009000">
    <property type="entry name" value="Transl_B-barrel_sf"/>
</dbReference>
<dbReference type="InterPro" id="IPR031950">
    <property type="entry name" value="EFTUD2_N"/>
</dbReference>
<keyword evidence="2" id="KW-0507">mRNA processing</keyword>
<evidence type="ECO:0000256" key="8">
    <source>
        <dbReference type="SAM" id="MobiDB-lite"/>
    </source>
</evidence>
<dbReference type="InterPro" id="IPR000795">
    <property type="entry name" value="T_Tr_GTP-bd_dom"/>
</dbReference>
<protein>
    <submittedName>
        <fullName evidence="10">U5 small nuclear ribonucleoprotein component</fullName>
    </submittedName>
</protein>
<dbReference type="SUPFAM" id="SSF52540">
    <property type="entry name" value="P-loop containing nucleoside triphosphate hydrolases"/>
    <property type="match status" value="1"/>
</dbReference>
<dbReference type="Gene3D" id="3.40.50.300">
    <property type="entry name" value="P-loop containing nucleotide triphosphate hydrolases"/>
    <property type="match status" value="1"/>
</dbReference>
<dbReference type="InterPro" id="IPR000640">
    <property type="entry name" value="EFG_V-like"/>
</dbReference>
<dbReference type="FunFam" id="3.30.70.870:FF:000002">
    <property type="entry name" value="Translation elongation factor 2"/>
    <property type="match status" value="1"/>
</dbReference>
<accession>A0A9P7XRP1</accession>
<dbReference type="GO" id="GO:0005525">
    <property type="term" value="F:GTP binding"/>
    <property type="evidence" value="ECO:0007669"/>
    <property type="project" value="UniProtKB-KW"/>
</dbReference>
<comment type="function">
    <text evidence="7">Component of the U5 snRNP complex required for pre-mRNA splicing. Binds GTP.</text>
</comment>
<evidence type="ECO:0000256" key="3">
    <source>
        <dbReference type="ARBA" id="ARBA00022741"/>
    </source>
</evidence>
<organism evidence="10 11">
    <name type="scientific">Linnemannia hyalina</name>
    <dbReference type="NCBI Taxonomy" id="64524"/>
    <lineage>
        <taxon>Eukaryota</taxon>
        <taxon>Fungi</taxon>
        <taxon>Fungi incertae sedis</taxon>
        <taxon>Mucoromycota</taxon>
        <taxon>Mortierellomycotina</taxon>
        <taxon>Mortierellomycetes</taxon>
        <taxon>Mortierellales</taxon>
        <taxon>Mortierellaceae</taxon>
        <taxon>Linnemannia</taxon>
    </lineage>
</organism>
<dbReference type="Gene3D" id="2.40.30.10">
    <property type="entry name" value="Translation factors"/>
    <property type="match status" value="1"/>
</dbReference>
<dbReference type="GO" id="GO:0000398">
    <property type="term" value="P:mRNA splicing, via spliceosome"/>
    <property type="evidence" value="ECO:0007669"/>
    <property type="project" value="TreeGrafter"/>
</dbReference>
<dbReference type="GO" id="GO:0071007">
    <property type="term" value="C:U2-type catalytic step 2 spliceosome"/>
    <property type="evidence" value="ECO:0007669"/>
    <property type="project" value="TreeGrafter"/>
</dbReference>
<keyword evidence="4" id="KW-0342">GTP-binding</keyword>
<dbReference type="FunFam" id="3.30.70.240:FF:000004">
    <property type="entry name" value="116 kDa U5 small nuclear ribonucleoprotein"/>
    <property type="match status" value="1"/>
</dbReference>